<reference evidence="5" key="1">
    <citation type="journal article" date="2015" name="PLoS ONE">
        <title>Updated Campylobacter jejuni Capsule PCR Multiplex Typing System and Its Application to Clinical Isolates from South and Southeast Asia.</title>
        <authorList>
            <person name="Poly F."/>
            <person name="Serichantalergs O."/>
            <person name="Kuroiwa J."/>
            <person name="Pootong P."/>
            <person name="Mason C."/>
            <person name="Guerry P."/>
            <person name="Parker C.T."/>
        </authorList>
    </citation>
    <scope>NUCLEOTIDE SEQUENCE</scope>
    <source>
        <strain evidence="5">RM3429</strain>
    </source>
</reference>
<keyword evidence="3 4" id="KW-0448">Lipopolysaccharide biosynthesis</keyword>
<dbReference type="HAMAP" id="MF_00057">
    <property type="entry name" value="KdsB"/>
    <property type="match status" value="1"/>
</dbReference>
<protein>
    <recommendedName>
        <fullName evidence="4">3-deoxy-manno-octulosonate cytidylyltransferase</fullName>
        <ecNumber evidence="4">2.7.7.38</ecNumber>
    </recommendedName>
    <alternativeName>
        <fullName evidence="4">CMP-2-keto-3-deoxyoctulosonic acid synthase</fullName>
        <shortName evidence="4">CKS</shortName>
        <shortName evidence="4">CMP-KDO synthase</shortName>
    </alternativeName>
</protein>
<keyword evidence="4" id="KW-0963">Cytoplasm</keyword>
<keyword evidence="2 4" id="KW-0548">Nucleotidyltransferase</keyword>
<sequence>MKILGVIPARYASTRFPGKPLADILGKPIIWWVYQQAKKSEKLTDLVVATDDERISKACDKFDIPNITTKIHESGISRIHEVSQKIAADLYVQINGDEPLIEPKIIDRIVPKTINKDFVANLICKIKSPNELLDPSNIKIIFDSNKKAIYMSRTPIPTPYKSLNFDYYKHIGVLAYAKSMLDFFVLSKPSKYEKIEGLETLRFIEYGKNFYCIEVENIKSLSVDTPKDLEEVESILKLRTKN</sequence>
<proteinExistence type="inferred from homology"/>
<dbReference type="NCBIfam" id="NF003952">
    <property type="entry name" value="PRK05450.1-5"/>
    <property type="match status" value="1"/>
</dbReference>
<evidence type="ECO:0000256" key="4">
    <source>
        <dbReference type="HAMAP-Rule" id="MF_00057"/>
    </source>
</evidence>
<dbReference type="GO" id="GO:0005829">
    <property type="term" value="C:cytosol"/>
    <property type="evidence" value="ECO:0007669"/>
    <property type="project" value="TreeGrafter"/>
</dbReference>
<comment type="catalytic activity">
    <reaction evidence="4">
        <text>3-deoxy-alpha-D-manno-oct-2-ulosonate + CTP = CMP-3-deoxy-beta-D-manno-octulosonate + diphosphate</text>
        <dbReference type="Rhea" id="RHEA:23448"/>
        <dbReference type="ChEBI" id="CHEBI:33019"/>
        <dbReference type="ChEBI" id="CHEBI:37563"/>
        <dbReference type="ChEBI" id="CHEBI:85986"/>
        <dbReference type="ChEBI" id="CHEBI:85987"/>
        <dbReference type="EC" id="2.7.7.38"/>
    </reaction>
</comment>
<dbReference type="Pfam" id="PF02348">
    <property type="entry name" value="CTP_transf_3"/>
    <property type="match status" value="1"/>
</dbReference>
<dbReference type="EMBL" id="KT893430">
    <property type="protein sequence ID" value="ALN43929.1"/>
    <property type="molecule type" value="Genomic_DNA"/>
</dbReference>
<dbReference type="InterPro" id="IPR003329">
    <property type="entry name" value="Cytidylyl_trans"/>
</dbReference>
<evidence type="ECO:0000313" key="5">
    <source>
        <dbReference type="EMBL" id="ALN43929.1"/>
    </source>
</evidence>
<dbReference type="InterPro" id="IPR029044">
    <property type="entry name" value="Nucleotide-diphossugar_trans"/>
</dbReference>
<evidence type="ECO:0000256" key="3">
    <source>
        <dbReference type="ARBA" id="ARBA00022985"/>
    </source>
</evidence>
<dbReference type="GO" id="GO:0009103">
    <property type="term" value="P:lipopolysaccharide biosynthetic process"/>
    <property type="evidence" value="ECO:0007669"/>
    <property type="project" value="UniProtKB-UniRule"/>
</dbReference>
<gene>
    <name evidence="4" type="primary">kdsB</name>
    <name evidence="5" type="ORF">HS38.05</name>
</gene>
<dbReference type="Gene3D" id="3.90.550.10">
    <property type="entry name" value="Spore Coat Polysaccharide Biosynthesis Protein SpsA, Chain A"/>
    <property type="match status" value="1"/>
</dbReference>
<dbReference type="EC" id="2.7.7.38" evidence="4"/>
<dbReference type="PANTHER" id="PTHR42866:SF2">
    <property type="entry name" value="3-DEOXY-MANNO-OCTULOSONATE CYTIDYLYLTRANSFERASE, MITOCHONDRIAL"/>
    <property type="match status" value="1"/>
</dbReference>
<dbReference type="PANTHER" id="PTHR42866">
    <property type="entry name" value="3-DEOXY-MANNO-OCTULOSONATE CYTIDYLYLTRANSFERASE"/>
    <property type="match status" value="1"/>
</dbReference>
<dbReference type="GO" id="GO:0008690">
    <property type="term" value="F:3-deoxy-manno-octulosonate cytidylyltransferase activity"/>
    <property type="evidence" value="ECO:0007669"/>
    <property type="project" value="UniProtKB-UniRule"/>
</dbReference>
<keyword evidence="1 4" id="KW-0808">Transferase</keyword>
<comment type="subcellular location">
    <subcellularLocation>
        <location evidence="4">Cytoplasm</location>
    </subcellularLocation>
</comment>
<organism evidence="5">
    <name type="scientific">Campylobacter jejuni subsp. jejuni</name>
    <dbReference type="NCBI Taxonomy" id="32022"/>
    <lineage>
        <taxon>Bacteria</taxon>
        <taxon>Pseudomonadati</taxon>
        <taxon>Campylobacterota</taxon>
        <taxon>Epsilonproteobacteria</taxon>
        <taxon>Campylobacterales</taxon>
        <taxon>Campylobacteraceae</taxon>
        <taxon>Campylobacter</taxon>
    </lineage>
</organism>
<evidence type="ECO:0000256" key="2">
    <source>
        <dbReference type="ARBA" id="ARBA00022695"/>
    </source>
</evidence>
<dbReference type="GO" id="GO:0033468">
    <property type="term" value="P:CMP-keto-3-deoxy-D-manno-octulosonic acid biosynthetic process"/>
    <property type="evidence" value="ECO:0007669"/>
    <property type="project" value="UniProtKB-UniRule"/>
</dbReference>
<dbReference type="SUPFAM" id="SSF53448">
    <property type="entry name" value="Nucleotide-diphospho-sugar transferases"/>
    <property type="match status" value="1"/>
</dbReference>
<comment type="similarity">
    <text evidence="4">Belongs to the KdsB family.</text>
</comment>
<dbReference type="CDD" id="cd02517">
    <property type="entry name" value="CMP-KDO-Synthetase"/>
    <property type="match status" value="1"/>
</dbReference>
<dbReference type="UniPathway" id="UPA00358">
    <property type="reaction ID" value="UER00476"/>
</dbReference>
<evidence type="ECO:0000256" key="1">
    <source>
        <dbReference type="ARBA" id="ARBA00022679"/>
    </source>
</evidence>
<name>A0A0S2CFK6_CAMJU</name>
<accession>A0A0S2CFK6</accession>
<comment type="function">
    <text evidence="4">Activates KDO (a required 8-carbon sugar) for incorporation into bacterial lipopolysaccharide in Gram-negative bacteria.</text>
</comment>
<comment type="pathway">
    <text evidence="4">Nucleotide-sugar biosynthesis; CMP-3-deoxy-D-manno-octulosonate biosynthesis; CMP-3-deoxy-D-manno-octulosonate from 3-deoxy-D-manno-octulosonate and CTP: step 1/1.</text>
</comment>
<dbReference type="AlphaFoldDB" id="A0A0S2CFK6"/>
<dbReference type="InterPro" id="IPR004528">
    <property type="entry name" value="KdsB"/>
</dbReference>
<dbReference type="NCBIfam" id="TIGR00466">
    <property type="entry name" value="kdsB"/>
    <property type="match status" value="1"/>
</dbReference>